<accession>A0A8R1YF71</accession>
<dbReference type="GO" id="GO:0005829">
    <property type="term" value="C:cytosol"/>
    <property type="evidence" value="ECO:0000318"/>
    <property type="project" value="GO_Central"/>
</dbReference>
<dbReference type="GO" id="GO:0000460">
    <property type="term" value="P:maturation of 5.8S rRNA"/>
    <property type="evidence" value="ECO:0000318"/>
    <property type="project" value="GO_Central"/>
</dbReference>
<name>A0A2A6C4S3_PRIPA</name>
<organism evidence="1 2">
    <name type="scientific">Pristionchus pacificus</name>
    <name type="common">Parasitic nematode worm</name>
    <dbReference type="NCBI Taxonomy" id="54126"/>
    <lineage>
        <taxon>Eukaryota</taxon>
        <taxon>Metazoa</taxon>
        <taxon>Ecdysozoa</taxon>
        <taxon>Nematoda</taxon>
        <taxon>Chromadorea</taxon>
        <taxon>Rhabditida</taxon>
        <taxon>Rhabditina</taxon>
        <taxon>Diplogasteromorpha</taxon>
        <taxon>Diplogasteroidea</taxon>
        <taxon>Neodiplogasteridae</taxon>
        <taxon>Pristionchus</taxon>
    </lineage>
</organism>
<evidence type="ECO:0000313" key="1">
    <source>
        <dbReference type="EnsemblMetazoa" id="PPA12752.1"/>
    </source>
</evidence>
<dbReference type="GO" id="GO:0000054">
    <property type="term" value="P:ribosomal subunit export from nucleus"/>
    <property type="evidence" value="ECO:0000318"/>
    <property type="project" value="GO_Central"/>
</dbReference>
<dbReference type="SUPFAM" id="SSF55909">
    <property type="entry name" value="Pentein"/>
    <property type="match status" value="1"/>
</dbReference>
<dbReference type="InterPro" id="IPR002769">
    <property type="entry name" value="eIF6"/>
</dbReference>
<dbReference type="GO" id="GO:0000470">
    <property type="term" value="P:maturation of LSU-rRNA"/>
    <property type="evidence" value="ECO:0000318"/>
    <property type="project" value="GO_Central"/>
</dbReference>
<dbReference type="EnsemblMetazoa" id="PPA12752.1">
    <property type="protein sequence ID" value="PPA12752.1"/>
    <property type="gene ID" value="WBGene00102306"/>
</dbReference>
<protein>
    <submittedName>
        <fullName evidence="1">Uncharacterized protein</fullName>
    </submittedName>
</protein>
<accession>A0A2A6C4S3</accession>
<sequence length="282" mass="30946">MPISTLGKVSLILLTVVMILDCLLNLFNPFPRSRFEQGWNYSCVLVIPILGATGIFLRNSFLMMAYLLAACISIIYVFIVTMFKVPRASELEKTNKTEGRLGNVKADSLKTTITMFWVWIGSNIVWCVLVGVLIRYYFKTLIQILDEQAREKLPKKVPSTETEEAVVDTLGVEAFRVSIGQNALVGSYCSLSSQGCLVAAKTPPEVQRELAALLQVPVVAGTLNRGSELVGAGMVVNDWLAFVGLDTTSTELSVIESIFKLGEQAPSAISNNLRDTLIESML</sequence>
<evidence type="ECO:0000313" key="2">
    <source>
        <dbReference type="Proteomes" id="UP000005239"/>
    </source>
</evidence>
<proteinExistence type="predicted"/>
<dbReference type="Pfam" id="PF01912">
    <property type="entry name" value="eIF-6"/>
    <property type="match status" value="1"/>
</dbReference>
<dbReference type="GO" id="GO:0043023">
    <property type="term" value="F:ribosomal large subunit binding"/>
    <property type="evidence" value="ECO:0000318"/>
    <property type="project" value="GO_Central"/>
</dbReference>
<dbReference type="Proteomes" id="UP000005239">
    <property type="component" value="Unassembled WGS sequence"/>
</dbReference>
<dbReference type="GO" id="GO:0035195">
    <property type="term" value="P:miRNA-mediated post-transcriptional gene silencing"/>
    <property type="evidence" value="ECO:0007669"/>
    <property type="project" value="EnsemblMetazoa"/>
</dbReference>
<dbReference type="AlphaFoldDB" id="A0A2A6C4S3"/>
<dbReference type="PANTHER" id="PTHR10784">
    <property type="entry name" value="TRANSLATION INITIATION FACTOR 6"/>
    <property type="match status" value="1"/>
</dbReference>
<dbReference type="GO" id="GO:0042256">
    <property type="term" value="P:cytosolic ribosome assembly"/>
    <property type="evidence" value="ECO:0007669"/>
    <property type="project" value="InterPro"/>
</dbReference>
<dbReference type="SMART" id="SM00654">
    <property type="entry name" value="eIF6"/>
    <property type="match status" value="1"/>
</dbReference>
<reference evidence="2" key="1">
    <citation type="journal article" date="2008" name="Nat. Genet.">
        <title>The Pristionchus pacificus genome provides a unique perspective on nematode lifestyle and parasitism.</title>
        <authorList>
            <person name="Dieterich C."/>
            <person name="Clifton S.W."/>
            <person name="Schuster L.N."/>
            <person name="Chinwalla A."/>
            <person name="Delehaunty K."/>
            <person name="Dinkelacker I."/>
            <person name="Fulton L."/>
            <person name="Fulton R."/>
            <person name="Godfrey J."/>
            <person name="Minx P."/>
            <person name="Mitreva M."/>
            <person name="Roeseler W."/>
            <person name="Tian H."/>
            <person name="Witte H."/>
            <person name="Yang S.P."/>
            <person name="Wilson R.K."/>
            <person name="Sommer R.J."/>
        </authorList>
    </citation>
    <scope>NUCLEOTIDE SEQUENCE [LARGE SCALE GENOMIC DNA]</scope>
    <source>
        <strain evidence="2">PS312</strain>
    </source>
</reference>
<dbReference type="GO" id="GO:0005634">
    <property type="term" value="C:nucleus"/>
    <property type="evidence" value="ECO:0000318"/>
    <property type="project" value="GO_Central"/>
</dbReference>
<dbReference type="Gene3D" id="3.75.10.10">
    <property type="entry name" value="L-arginine/glycine Amidinotransferase, Chain A"/>
    <property type="match status" value="1"/>
</dbReference>
<keyword evidence="2" id="KW-1185">Reference proteome</keyword>
<gene>
    <name evidence="1" type="primary">WBGene00102306</name>
</gene>
<dbReference type="GO" id="GO:1902626">
    <property type="term" value="P:assembly of large subunit precursor of preribosome"/>
    <property type="evidence" value="ECO:0000318"/>
    <property type="project" value="GO_Central"/>
</dbReference>
<reference evidence="1" key="2">
    <citation type="submission" date="2022-06" db="UniProtKB">
        <authorList>
            <consortium name="EnsemblMetazoa"/>
        </authorList>
    </citation>
    <scope>IDENTIFICATION</scope>
    <source>
        <strain evidence="1">PS312</strain>
    </source>
</reference>